<comment type="caution">
    <text evidence="2">The sequence shown here is derived from an EMBL/GenBank/DDBJ whole genome shotgun (WGS) entry which is preliminary data.</text>
</comment>
<keyword evidence="3" id="KW-1185">Reference proteome</keyword>
<feature type="domain" description="ChrR-like cupin" evidence="1">
    <location>
        <begin position="16"/>
        <end position="100"/>
    </location>
</feature>
<evidence type="ECO:0000313" key="3">
    <source>
        <dbReference type="Proteomes" id="UP000024836"/>
    </source>
</evidence>
<dbReference type="InterPro" id="IPR011051">
    <property type="entry name" value="RmlC_Cupin_sf"/>
</dbReference>
<evidence type="ECO:0000259" key="1">
    <source>
        <dbReference type="Pfam" id="PF12973"/>
    </source>
</evidence>
<dbReference type="OrthoDB" id="9801227at2"/>
<gene>
    <name evidence="2" type="ORF">ATO10_13064</name>
</gene>
<dbReference type="Pfam" id="PF12973">
    <property type="entry name" value="Cupin_7"/>
    <property type="match status" value="1"/>
</dbReference>
<dbReference type="AlphaFoldDB" id="A0A058ZJE0"/>
<dbReference type="Proteomes" id="UP000024836">
    <property type="component" value="Unassembled WGS sequence"/>
</dbReference>
<accession>A0A058ZJE0</accession>
<dbReference type="EMBL" id="AQQY01000009">
    <property type="protein sequence ID" value="KCV81335.1"/>
    <property type="molecule type" value="Genomic_DNA"/>
</dbReference>
<sequence length="111" mass="12001">MADSVVLKDLINGGWKDLPFEPFKPGIEVHFLLRGEPEIAILKYAPGASAPLHLHQAAESILMLEGSQSDARGTYVAGDFVINMEGSQHCVSSPEGCVVLLQWAKPVKFLA</sequence>
<organism evidence="2 3">
    <name type="scientific">Actibacterium atlanticum</name>
    <dbReference type="NCBI Taxonomy" id="1461693"/>
    <lineage>
        <taxon>Bacteria</taxon>
        <taxon>Pseudomonadati</taxon>
        <taxon>Pseudomonadota</taxon>
        <taxon>Alphaproteobacteria</taxon>
        <taxon>Rhodobacterales</taxon>
        <taxon>Roseobacteraceae</taxon>
        <taxon>Actibacterium</taxon>
    </lineage>
</organism>
<dbReference type="InterPro" id="IPR014710">
    <property type="entry name" value="RmlC-like_jellyroll"/>
</dbReference>
<dbReference type="Gene3D" id="2.60.120.10">
    <property type="entry name" value="Jelly Rolls"/>
    <property type="match status" value="1"/>
</dbReference>
<proteinExistence type="predicted"/>
<name>A0A058ZJE0_9RHOB</name>
<dbReference type="STRING" id="1461693.ATO10_13064"/>
<dbReference type="InterPro" id="IPR025979">
    <property type="entry name" value="ChrR-like_cupin_dom"/>
</dbReference>
<dbReference type="SUPFAM" id="SSF51182">
    <property type="entry name" value="RmlC-like cupins"/>
    <property type="match status" value="1"/>
</dbReference>
<evidence type="ECO:0000313" key="2">
    <source>
        <dbReference type="EMBL" id="KCV81335.1"/>
    </source>
</evidence>
<protein>
    <recommendedName>
        <fullName evidence="1">ChrR-like cupin domain-containing protein</fullName>
    </recommendedName>
</protein>
<reference evidence="2 3" key="1">
    <citation type="submission" date="2013-04" db="EMBL/GenBank/DDBJ databases">
        <title>Shimia sp. 22II-S11-Z10 Genome Sequencing.</title>
        <authorList>
            <person name="Lai Q."/>
            <person name="Li G."/>
            <person name="Shao Z."/>
        </authorList>
    </citation>
    <scope>NUCLEOTIDE SEQUENCE [LARGE SCALE GENOMIC DNA]</scope>
    <source>
        <strain evidence="3">22II-S11-Z10</strain>
    </source>
</reference>
<dbReference type="eggNOG" id="COG3806">
    <property type="taxonomic scope" value="Bacteria"/>
</dbReference>
<dbReference type="RefSeq" id="WP_035252311.1">
    <property type="nucleotide sequence ID" value="NZ_AQQY01000009.1"/>
</dbReference>